<proteinExistence type="predicted"/>
<gene>
    <name evidence="3" type="ORF">CLORY_23530</name>
</gene>
<keyword evidence="1" id="KW-1133">Transmembrane helix</keyword>
<keyword evidence="1" id="KW-0472">Membrane</keyword>
<name>A0A1V4IN52_9CLOT</name>
<protein>
    <recommendedName>
        <fullName evidence="2">Prolow-density lipoprotein receptor-related protein 1-like beta-propeller domain-containing protein</fullName>
    </recommendedName>
</protein>
<reference evidence="3 4" key="1">
    <citation type="submission" date="2017-03" db="EMBL/GenBank/DDBJ databases">
        <title>Genome sequence of Clostridium oryzae DSM 28571.</title>
        <authorList>
            <person name="Poehlein A."/>
            <person name="Daniel R."/>
        </authorList>
    </citation>
    <scope>NUCLEOTIDE SEQUENCE [LARGE SCALE GENOMIC DNA]</scope>
    <source>
        <strain evidence="3 4">DSM 28571</strain>
    </source>
</reference>
<evidence type="ECO:0000313" key="4">
    <source>
        <dbReference type="Proteomes" id="UP000190080"/>
    </source>
</evidence>
<dbReference type="Proteomes" id="UP000190080">
    <property type="component" value="Unassembled WGS sequence"/>
</dbReference>
<evidence type="ECO:0000313" key="3">
    <source>
        <dbReference type="EMBL" id="OPJ61313.1"/>
    </source>
</evidence>
<evidence type="ECO:0000259" key="2">
    <source>
        <dbReference type="Pfam" id="PF16472"/>
    </source>
</evidence>
<dbReference type="SUPFAM" id="SSF69304">
    <property type="entry name" value="Tricorn protease N-terminal domain"/>
    <property type="match status" value="1"/>
</dbReference>
<feature type="transmembrane region" description="Helical" evidence="1">
    <location>
        <begin position="5"/>
        <end position="25"/>
    </location>
</feature>
<organism evidence="3 4">
    <name type="scientific">Clostridium oryzae</name>
    <dbReference type="NCBI Taxonomy" id="1450648"/>
    <lineage>
        <taxon>Bacteria</taxon>
        <taxon>Bacillati</taxon>
        <taxon>Bacillota</taxon>
        <taxon>Clostridia</taxon>
        <taxon>Eubacteriales</taxon>
        <taxon>Clostridiaceae</taxon>
        <taxon>Clostridium</taxon>
    </lineage>
</organism>
<accession>A0A1V4IN52</accession>
<dbReference type="EMBL" id="MZGV01000023">
    <property type="protein sequence ID" value="OPJ61313.1"/>
    <property type="molecule type" value="Genomic_DNA"/>
</dbReference>
<feature type="domain" description="Prolow-density lipoprotein receptor-related protein 1-like beta-propeller" evidence="2">
    <location>
        <begin position="70"/>
        <end position="349"/>
    </location>
</feature>
<dbReference type="STRING" id="1450648.CLORY_23530"/>
<comment type="caution">
    <text evidence="3">The sequence shown here is derived from an EMBL/GenBank/DDBJ whole genome shotgun (WGS) entry which is preliminary data.</text>
</comment>
<keyword evidence="4" id="KW-1185">Reference proteome</keyword>
<dbReference type="AlphaFoldDB" id="A0A1V4IN52"/>
<evidence type="ECO:0000256" key="1">
    <source>
        <dbReference type="SAM" id="Phobius"/>
    </source>
</evidence>
<dbReference type="Pfam" id="PF16472">
    <property type="entry name" value="DUF5050"/>
    <property type="match status" value="1"/>
</dbReference>
<sequence>MRKKLLIVAAILMCIGISSFIIYIISSNSSVKNNKISSVNIKAKLSKKSTPASLTSFQNTLINSSSVVGNTPSNLSKGGLLASDKGYCFTNFSPFFSNKNNVSSIYRSFNDGITSSFKIVPSKDNALYLYLNLHNEWLYFLNYNSNIYKCKTNGNNLEMCLQGSYKAFIIARNYIFYLKSDGSFYRADLDTLDSKQLIDNKVQYFTISEDGKKLFYTKSDYSKIRLYKAAALSSKLSVKEYYSVTAENMISYIYHKNYIYFFPAEASAIHIPHIKSNKILYRLKTSGSHNKIEEFYKNKNGIYDLNIWKSKLYFSDSHHIKYINLHTSRLSSLNMPPVSNFYIAHNKLFGFVISYDYSIETNGRNTSSMYIYDLKENKCKLNTMDSGEIPYYPID</sequence>
<dbReference type="InterPro" id="IPR032485">
    <property type="entry name" value="LRP1-like_beta_prop"/>
</dbReference>
<dbReference type="RefSeq" id="WP_169911606.1">
    <property type="nucleotide sequence ID" value="NZ_MZGV01000023.1"/>
</dbReference>
<keyword evidence="1" id="KW-0812">Transmembrane</keyword>